<dbReference type="InterPro" id="IPR013783">
    <property type="entry name" value="Ig-like_fold"/>
</dbReference>
<dbReference type="InterPro" id="IPR003961">
    <property type="entry name" value="FN3_dom"/>
</dbReference>
<dbReference type="InterPro" id="IPR036116">
    <property type="entry name" value="FN3_sf"/>
</dbReference>
<reference evidence="2 3" key="1">
    <citation type="submission" date="2009-01" db="EMBL/GenBank/DDBJ databases">
        <title>Complete sequence of Geobacter sp. FRC-32.</title>
        <authorList>
            <consortium name="US DOE Joint Genome Institute"/>
            <person name="Lucas S."/>
            <person name="Copeland A."/>
            <person name="Lapidus A."/>
            <person name="Glavina del Rio T."/>
            <person name="Dalin E."/>
            <person name="Tice H."/>
            <person name="Bruce D."/>
            <person name="Goodwin L."/>
            <person name="Pitluck S."/>
            <person name="Saunders E."/>
            <person name="Brettin T."/>
            <person name="Detter J.C."/>
            <person name="Han C."/>
            <person name="Larimer F."/>
            <person name="Land M."/>
            <person name="Hauser L."/>
            <person name="Kyrpides N."/>
            <person name="Ovchinnikova G."/>
            <person name="Kostka J."/>
            <person name="Richardson P."/>
        </authorList>
    </citation>
    <scope>NUCLEOTIDE SEQUENCE [LARGE SCALE GENOMIC DNA]</scope>
    <source>
        <strain evidence="3">DSM 22248 / JCM 15807 / FRC-32</strain>
    </source>
</reference>
<gene>
    <name evidence="2" type="ordered locus">Geob_1835</name>
</gene>
<dbReference type="eggNOG" id="COG1520">
    <property type="taxonomic scope" value="Bacteria"/>
</dbReference>
<dbReference type="PROSITE" id="PS50853">
    <property type="entry name" value="FN3"/>
    <property type="match status" value="5"/>
</dbReference>
<sequence>MNRSTTEKCRNKWGAGTLLLMGLLLPMMMVWTGTALAAGGDLLWQAGDLQAGRQMPVASAVDGNGNVVVTGYRNLGSGIDDDFYTVKFKQDGSGVAWTAAYDAAGGSDRGTAIAVDRDNNVIVAGNAWNGQNYDIRVIKYRGTPSGAAAEVIWADTYAYPGSPGGQDYATSLVVDGDNNIYVGGYTNGGGNDDFLIVKWTAAGVREAAWPLIDNAGSGDDRITVLALAGDGIVAGGYSQNAGGDFDFLVRKYDYNRGLLWEKRHSSPGSFDDRIVALKLNGAGDVIATGYFTDAVGKHISTIKLAAASGNYLWTLPRGEQVYKGVYEDEPTAVALDAAGDIYVTGYSFTLDGKHDFFTARYSGATGDTVWQKTFNSGSDYTDIATGIVVDEAGDVSVAGYAGIEGSYDFQTVKYHKGSGAQLWTRRFNGSANRTDKAVAVALSPERDLYVVGWSDKNGGSNDYDYYLVKYDYGRINPPTGLTAAAASDTSVNLAWTDNAANEEKFVIERKLGEGGTWAAISPEPAQDVQSLTDSSGLAPNNYYYYRIRAYNTANGYSSYSNEARVLTKVITYGVPDWTFGYGGSNEDVATSVAVGADDHPVVTGYSNLVESGTELDPEPTVSFDYYTLKVDRAAKTSLWQARYDSGSGGNDKAASVAVDAEKNVIVTGSSLVLGTGAQMGDPYSDDLYTIKYQTYQGPNGSDTLSPPPTLWEMQYGNKDDLDRAVMVTTATDGSNNVVVVGFGKNNAVPGNDDIKIVKYTPAGTMAWTPKVYDGGRNDYPTGVAMDGAGDIFVTGFSENAQGSTDFFTAKYSGTNGTLLWADTYANPVAAGDARAMSIAVDKAGDAFVTGYLVNDQTPANRDFFTIKYAGAADAVKRRVWEKRYQGAGNGDDWGVAVKLDPIDGAVVVAGTSFATPAETDIHLIRYRGTDGEVVWERNLDRSGSYEYLSAMEIDSSGYIYAAGNTRIGPQGDAGYDASSDMLSVIWDFEGTFLGAKIHDNGGKQDEARSIAVNYQGEAFIAGFKRTAVGDADYSLFKHKNDYILVPAPFAAVAQADYSKINLSWRENTGGTGFRIERTFGPANDASTWESIGTFPSGTLTHQDTGRSAGVSYCYRIDAFSGSISSRKLITCVTTTLPAPVLSPLTVDSSSQISLSWSSVQGSTGYRIERKTGSGGSWGVVADKGAGETTHQDSPLSPGTTYYYRIMTNSPSGYSQAGNESSAITRPAAPTLNAPTDGNTAKNQIALNWNGVTGAAAYTLQFKTEGGAWADAVGCTAITGTSCTVNSLVDDTLYYFQLKAANAGGDSAWSNTVQKYTKLVEPTLLTVTPASTGQLNIGWTDNTDKETGYVLEEAYCYDSNNNPANCGINGWWSGWTAVNGLDAASQPFQRSGLNAGSAYKYRLRAVNANHGNNYSAYSSDVVGWTWLNPPTLSSIEPMTQNSLKAIWTDVSGENKYTLERKQTSTGSWAEVAAAASLGANVLTYTDGSLSEQTEYCYRIKATNTYNGNAVYSTNELCKTTPLPSPVVAAVTALSTTQIKIDWTSVAGANGYEIQRAQGNYPDSPGYYIYSDWTTLPKISADPLEPGGTAHTFTDTVPNVGYTYRYRIRVTYGVSDFSGWSAEPYKYATTVPAAPAMYTPTANSTSQLTPSWGNVYGDTGYKLEWKERVGGDCTAGTWSDPIWVDSYNNYYSHGGLSQATWYCYRVRATNGLDSAYSNVVSQTTLLPAPVLELPTGVTTGKIDLSWNNITGNIGYDIYRSTDGVTYTYRGSSPQDYSYYSDTGLTAGTLYHYRVSAKNAGGLSAASNVQSATTTPAATSVTLKVASPWQIDLAWPVRLGATNYKIDRKESGGSYSEIENVAVSYEKLYCGSAYPTTSCQTLSDKVAAYAATGLKANTSYCFQVRAWNSTGGDSIPSTEACLSTLKLAAPTLSAAPVTGASIGLTATYDASACGSVSCTDIDGFELEVNLNGNWIRLATIAGTAGATYTDRVGVGPNTRHAYRARVFKGGEFSNYSAEAVTSTPSLTAAPDTCP</sequence>
<dbReference type="CDD" id="cd00063">
    <property type="entry name" value="FN3"/>
    <property type="match status" value="7"/>
</dbReference>
<proteinExistence type="predicted"/>
<dbReference type="SUPFAM" id="SSF101898">
    <property type="entry name" value="NHL repeat"/>
    <property type="match status" value="1"/>
</dbReference>
<dbReference type="KEGG" id="geo:Geob_1835"/>
<dbReference type="PANTHER" id="PTHR42754">
    <property type="entry name" value="ENDOGLUCANASE"/>
    <property type="match status" value="1"/>
</dbReference>
<dbReference type="Gene3D" id="2.60.40.10">
    <property type="entry name" value="Immunoglobulins"/>
    <property type="match status" value="10"/>
</dbReference>
<protein>
    <submittedName>
        <fullName evidence="2">Fibronectin type III repeat protein</fullName>
    </submittedName>
</protein>
<dbReference type="RefSeq" id="WP_012646922.1">
    <property type="nucleotide sequence ID" value="NC_011979.1"/>
</dbReference>
<dbReference type="InterPro" id="IPR011042">
    <property type="entry name" value="6-blade_b-propeller_TolB-like"/>
</dbReference>
<feature type="domain" description="Fibronectin type-III" evidence="1">
    <location>
        <begin position="1136"/>
        <end position="1227"/>
    </location>
</feature>
<feature type="domain" description="Fibronectin type-III" evidence="1">
    <location>
        <begin position="477"/>
        <end position="570"/>
    </location>
</feature>
<dbReference type="STRING" id="316067.Geob_1835"/>
<name>B9M7A5_GEODF</name>
<feature type="domain" description="Fibronectin type-III" evidence="1">
    <location>
        <begin position="1724"/>
        <end position="1814"/>
    </location>
</feature>
<dbReference type="InterPro" id="IPR010620">
    <property type="entry name" value="SBBP_repeat"/>
</dbReference>
<evidence type="ECO:0000313" key="2">
    <source>
        <dbReference type="EMBL" id="ACM20193.1"/>
    </source>
</evidence>
<feature type="domain" description="Fibronectin type-III" evidence="1">
    <location>
        <begin position="1428"/>
        <end position="1522"/>
    </location>
</feature>
<dbReference type="Pfam" id="PF06739">
    <property type="entry name" value="SBBP"/>
    <property type="match status" value="1"/>
</dbReference>
<dbReference type="eggNOG" id="COG4733">
    <property type="taxonomic scope" value="Bacteria"/>
</dbReference>
<dbReference type="EMBL" id="CP001390">
    <property type="protein sequence ID" value="ACM20193.1"/>
    <property type="molecule type" value="Genomic_DNA"/>
</dbReference>
<evidence type="ECO:0000259" key="1">
    <source>
        <dbReference type="PROSITE" id="PS50853"/>
    </source>
</evidence>
<organism evidence="2 3">
    <name type="scientific">Geotalea daltonii (strain DSM 22248 / JCM 15807 / FRC-32)</name>
    <name type="common">Geobacter daltonii</name>
    <dbReference type="NCBI Taxonomy" id="316067"/>
    <lineage>
        <taxon>Bacteria</taxon>
        <taxon>Pseudomonadati</taxon>
        <taxon>Thermodesulfobacteriota</taxon>
        <taxon>Desulfuromonadia</taxon>
        <taxon>Geobacterales</taxon>
        <taxon>Geobacteraceae</taxon>
        <taxon>Geotalea</taxon>
    </lineage>
</organism>
<dbReference type="PANTHER" id="PTHR42754:SF1">
    <property type="entry name" value="LIPOPROTEIN"/>
    <property type="match status" value="1"/>
</dbReference>
<feature type="domain" description="Fibronectin type-III" evidence="1">
    <location>
        <begin position="1228"/>
        <end position="1319"/>
    </location>
</feature>
<dbReference type="SUPFAM" id="SSF49265">
    <property type="entry name" value="Fibronectin type III"/>
    <property type="match status" value="6"/>
</dbReference>
<dbReference type="HOGENOM" id="CLU_232858_0_0_7"/>
<dbReference type="Proteomes" id="UP000007721">
    <property type="component" value="Chromosome"/>
</dbReference>
<accession>B9M7A5</accession>
<dbReference type="SMART" id="SM00060">
    <property type="entry name" value="FN3"/>
    <property type="match status" value="9"/>
</dbReference>
<dbReference type="Gene3D" id="2.120.10.30">
    <property type="entry name" value="TolB, C-terminal domain"/>
    <property type="match status" value="1"/>
</dbReference>
<keyword evidence="3" id="KW-1185">Reference proteome</keyword>
<evidence type="ECO:0000313" key="3">
    <source>
        <dbReference type="Proteomes" id="UP000007721"/>
    </source>
</evidence>